<dbReference type="SUPFAM" id="SSF48371">
    <property type="entry name" value="ARM repeat"/>
    <property type="match status" value="2"/>
</dbReference>
<dbReference type="SMART" id="SM00449">
    <property type="entry name" value="SPRY"/>
    <property type="match status" value="1"/>
</dbReference>
<gene>
    <name evidence="5" type="ORF">BDEG_27942</name>
</gene>
<dbReference type="Gene3D" id="2.60.120.920">
    <property type="match status" value="1"/>
</dbReference>
<evidence type="ECO:0000256" key="3">
    <source>
        <dbReference type="ARBA" id="ARBA00022833"/>
    </source>
</evidence>
<keyword evidence="1" id="KW-0479">Metal-binding</keyword>
<evidence type="ECO:0000259" key="4">
    <source>
        <dbReference type="PROSITE" id="PS50188"/>
    </source>
</evidence>
<keyword evidence="3" id="KW-0862">Zinc</keyword>
<dbReference type="InterPro" id="IPR001870">
    <property type="entry name" value="B30.2/SPRY"/>
</dbReference>
<dbReference type="AlphaFoldDB" id="A0A177WZ98"/>
<dbReference type="Pfam" id="PF00622">
    <property type="entry name" value="SPRY"/>
    <property type="match status" value="1"/>
</dbReference>
<dbReference type="EMBL" id="DS022313">
    <property type="protein sequence ID" value="OAJ44740.1"/>
    <property type="molecule type" value="Genomic_DNA"/>
</dbReference>
<dbReference type="SMART" id="SM00185">
    <property type="entry name" value="ARM"/>
    <property type="match status" value="6"/>
</dbReference>
<dbReference type="InterPro" id="IPR011989">
    <property type="entry name" value="ARM-like"/>
</dbReference>
<dbReference type="InterPro" id="IPR016024">
    <property type="entry name" value="ARM-type_fold"/>
</dbReference>
<evidence type="ECO:0000256" key="2">
    <source>
        <dbReference type="ARBA" id="ARBA00022771"/>
    </source>
</evidence>
<reference evidence="5 6" key="1">
    <citation type="submission" date="2006-10" db="EMBL/GenBank/DDBJ databases">
        <title>The Genome Sequence of Batrachochytrium dendrobatidis JEL423.</title>
        <authorList>
            <consortium name="The Broad Institute Genome Sequencing Platform"/>
            <person name="Birren B."/>
            <person name="Lander E."/>
            <person name="Galagan J."/>
            <person name="Cuomo C."/>
            <person name="Devon K."/>
            <person name="Jaffe D."/>
            <person name="Butler J."/>
            <person name="Alvarez P."/>
            <person name="Gnerre S."/>
            <person name="Grabherr M."/>
            <person name="Kleber M."/>
            <person name="Mauceli E."/>
            <person name="Brockman W."/>
            <person name="Young S."/>
            <person name="LaButti K."/>
            <person name="Sykes S."/>
            <person name="DeCaprio D."/>
            <person name="Crawford M."/>
            <person name="Koehrsen M."/>
            <person name="Engels R."/>
            <person name="Montgomery P."/>
            <person name="Pearson M."/>
            <person name="Howarth C."/>
            <person name="Larson L."/>
            <person name="White J."/>
            <person name="O'Leary S."/>
            <person name="Kodira C."/>
            <person name="Zeng Q."/>
            <person name="Yandava C."/>
            <person name="Alvarado L."/>
            <person name="Longcore J."/>
            <person name="James T."/>
        </authorList>
    </citation>
    <scope>NUCLEOTIDE SEQUENCE [LARGE SCALE GENOMIC DNA]</scope>
    <source>
        <strain evidence="5 6">JEL423</strain>
    </source>
</reference>
<dbReference type="InterPro" id="IPR045129">
    <property type="entry name" value="RNF123/RKP/RSPRY1"/>
</dbReference>
<dbReference type="GO" id="GO:0005737">
    <property type="term" value="C:cytoplasm"/>
    <property type="evidence" value="ECO:0007669"/>
    <property type="project" value="TreeGrafter"/>
</dbReference>
<dbReference type="InterPro" id="IPR043136">
    <property type="entry name" value="B30.2/SPRY_sf"/>
</dbReference>
<accession>A0A177WZ98</accession>
<dbReference type="OrthoDB" id="2967263at2759"/>
<dbReference type="InterPro" id="IPR013320">
    <property type="entry name" value="ConA-like_dom_sf"/>
</dbReference>
<feature type="domain" description="B30.2/SPRY" evidence="4">
    <location>
        <begin position="722"/>
        <end position="919"/>
    </location>
</feature>
<name>A0A177WZ98_BATDL</name>
<dbReference type="InterPro" id="IPR003877">
    <property type="entry name" value="SPRY_dom"/>
</dbReference>
<dbReference type="GO" id="GO:0008270">
    <property type="term" value="F:zinc ion binding"/>
    <property type="evidence" value="ECO:0007669"/>
    <property type="project" value="UniProtKB-KW"/>
</dbReference>
<dbReference type="GO" id="GO:0004842">
    <property type="term" value="F:ubiquitin-protein transferase activity"/>
    <property type="evidence" value="ECO:0007669"/>
    <property type="project" value="InterPro"/>
</dbReference>
<evidence type="ECO:0000313" key="5">
    <source>
        <dbReference type="EMBL" id="OAJ44740.1"/>
    </source>
</evidence>
<dbReference type="PANTHER" id="PTHR13363">
    <property type="entry name" value="RING FINGER AND SRY DOMAIN-CONTAINING"/>
    <property type="match status" value="1"/>
</dbReference>
<keyword evidence="2" id="KW-0863">Zinc-finger</keyword>
<organism evidence="5 6">
    <name type="scientific">Batrachochytrium dendrobatidis (strain JEL423)</name>
    <dbReference type="NCBI Taxonomy" id="403673"/>
    <lineage>
        <taxon>Eukaryota</taxon>
        <taxon>Fungi</taxon>
        <taxon>Fungi incertae sedis</taxon>
        <taxon>Chytridiomycota</taxon>
        <taxon>Chytridiomycota incertae sedis</taxon>
        <taxon>Chytridiomycetes</taxon>
        <taxon>Rhizophydiales</taxon>
        <taxon>Rhizophydiales incertae sedis</taxon>
        <taxon>Batrachochytrium</taxon>
    </lineage>
</organism>
<dbReference type="SUPFAM" id="SSF49899">
    <property type="entry name" value="Concanavalin A-like lectins/glucanases"/>
    <property type="match status" value="1"/>
</dbReference>
<evidence type="ECO:0000256" key="1">
    <source>
        <dbReference type="ARBA" id="ARBA00022723"/>
    </source>
</evidence>
<dbReference type="InterPro" id="IPR000225">
    <property type="entry name" value="Armadillo"/>
</dbReference>
<dbReference type="VEuPathDB" id="FungiDB:BDEG_27942"/>
<dbReference type="GO" id="GO:0051603">
    <property type="term" value="P:proteolysis involved in protein catabolic process"/>
    <property type="evidence" value="ECO:0007669"/>
    <property type="project" value="TreeGrafter"/>
</dbReference>
<dbReference type="Proteomes" id="UP000077115">
    <property type="component" value="Unassembled WGS sequence"/>
</dbReference>
<dbReference type="STRING" id="403673.A0A177WZ98"/>
<evidence type="ECO:0000313" key="6">
    <source>
        <dbReference type="Proteomes" id="UP000077115"/>
    </source>
</evidence>
<protein>
    <recommendedName>
        <fullName evidence="4">B30.2/SPRY domain-containing protein</fullName>
    </recommendedName>
</protein>
<dbReference type="PROSITE" id="PS50188">
    <property type="entry name" value="B302_SPRY"/>
    <property type="match status" value="1"/>
</dbReference>
<sequence>MSGEHLPYILKACTLQHDPIMLRMGIHAVQQLAQDEENRPVLIRMKALKILVRSLNFQTNDDTRRYAISAIFSLITNDERSKHKIVQYGVLGPLTHFLSATPKLNSDLKYWALLLLHQISISEDMHFIMVKHNVIELLARVARLIFGNTSMQKLCLHSLVRLVSSLPAEEAPAQLSILIEMKMIHIIAACLRHDDVELVSWAVFLLHEFAVKDIAKDRILAINGLFKTFSMCLANNETVIARITLRIIKCLCSENIKFQRDLVRAKLLPPMIAALESKDSEAQYWAMAVMHELTSKSEIHKTFLDCGGLDTLTHAAKAAPHHVLLFCHSTDSEIQYAGAALMLNAATLSNQLCQQIAELNGIEILDSYLNSNYILSNQLVAVKALLTIAVKDPSLRFQITVFTVRPLVQRLPLKVAECLELAFPNLAINSNQSSANDEHSSNFDSPLMSYMPELVTFGGASVPSSPQKRRAGTVSRFSISPDCSNSRKTLQSCKSVQHLLSCLFVLLNTSVFDEVDLLKNEQTLEEYMADCFDETCGALLDLLALVLLDYAFPETVLPFLAQASAYMLDRQQRNIAIRQDYQKSFAQGLDSGANLMGTISGEGVAELNFSPLNPDIDHDHLKLLQQLDSSDIEINTAEIETTKIEIVTGALRCIGALVKYDYVMSIMIREKLVAILIGLLEIENKTLSYQAFITLALCVSRGLPVQEIVNIHMAFPTVLKFVIAEASQTLYFYMNILLENLCRFDTFLKTDSLAPFDILNSVYTSGFSMAIQTQEIRNDDWTFQSLRMNTGVTGNGRYAYEFVIRTTGIIQIGWACDKCVFDPEAGTGVGDNVYSYAFDGHRVKKWHGSIDDNEYGAEWTAGDVITAILDLDQKTITFCLNGVSFGVAFTNVDNSVTWCPAVSLTSEQSGFFRFGSKFDPLK</sequence>
<dbReference type="PANTHER" id="PTHR13363:SF5">
    <property type="entry name" value="E3 UBIQUITIN-PROTEIN LIGASE RNF123"/>
    <property type="match status" value="1"/>
</dbReference>
<reference evidence="5 6" key="2">
    <citation type="submission" date="2016-05" db="EMBL/GenBank/DDBJ databases">
        <title>Lineage-specific infection strategies underlie the spectrum of fungal disease in amphibians.</title>
        <authorList>
            <person name="Cuomo C.A."/>
            <person name="Farrer R.A."/>
            <person name="James T."/>
            <person name="Longcore J."/>
            <person name="Birren B."/>
        </authorList>
    </citation>
    <scope>NUCLEOTIDE SEQUENCE [LARGE SCALE GENOMIC DNA]</scope>
    <source>
        <strain evidence="5 6">JEL423</strain>
    </source>
</reference>
<dbReference type="Gene3D" id="1.25.10.10">
    <property type="entry name" value="Leucine-rich Repeat Variant"/>
    <property type="match status" value="3"/>
</dbReference>
<proteinExistence type="predicted"/>